<evidence type="ECO:0000313" key="5">
    <source>
        <dbReference type="EMBL" id="SFI63558.1"/>
    </source>
</evidence>
<dbReference type="Gene3D" id="2.70.70.10">
    <property type="entry name" value="Glucose Permease (Domain IIA)"/>
    <property type="match status" value="1"/>
</dbReference>
<dbReference type="CDD" id="cd12797">
    <property type="entry name" value="M23_peptidase"/>
    <property type="match status" value="1"/>
</dbReference>
<evidence type="ECO:0000256" key="2">
    <source>
        <dbReference type="SAM" id="Coils"/>
    </source>
</evidence>
<dbReference type="InterPro" id="IPR016047">
    <property type="entry name" value="M23ase_b-sheet_dom"/>
</dbReference>
<feature type="domain" description="M23ase beta-sheet core" evidence="4">
    <location>
        <begin position="312"/>
        <end position="403"/>
    </location>
</feature>
<evidence type="ECO:0000313" key="6">
    <source>
        <dbReference type="Proteomes" id="UP000199559"/>
    </source>
</evidence>
<dbReference type="PANTHER" id="PTHR21666:SF289">
    <property type="entry name" value="L-ALA--D-GLU ENDOPEPTIDASE"/>
    <property type="match status" value="1"/>
</dbReference>
<organism evidence="5 6">
    <name type="scientific">Olleya namhaensis</name>
    <dbReference type="NCBI Taxonomy" id="1144750"/>
    <lineage>
        <taxon>Bacteria</taxon>
        <taxon>Pseudomonadati</taxon>
        <taxon>Bacteroidota</taxon>
        <taxon>Flavobacteriia</taxon>
        <taxon>Flavobacteriales</taxon>
        <taxon>Flavobacteriaceae</taxon>
    </lineage>
</organism>
<feature type="coiled-coil region" evidence="2">
    <location>
        <begin position="162"/>
        <end position="242"/>
    </location>
</feature>
<dbReference type="PANTHER" id="PTHR21666">
    <property type="entry name" value="PEPTIDASE-RELATED"/>
    <property type="match status" value="1"/>
</dbReference>
<sequence>MKLRLLLLPVFCFIVLGSTSALAQKNKIDQLEAQRLEIKNQIKQINNLLFSNQSKQKSQTSLIEDVNYKLSVRRNLIKVTNQQANLITRSINTNQKKISSLRDELTILKDNYAKTIRNTYKNKSNQSRVMFLLSSNNFRQAYKRLQYMNQYSKYQKEQGENIKEKTLKLQSLNLELGQQKADKDKLIAENREVQKALEVDMKQHETIMASIKKDLNKYTAQIKEKQKEAREIDREIDRIIKEAIANSNKKAGAKNTTAKSSTTFALTPEAKILAADFLSNKGKLVWPVEKGLVKVRYGVQRHPTDASLSINSTGVRIATEENAIVRTVFKGEVLKIIVQKRGNPTVLIKHGNYITAYHNLKKISVKPGDKVVSKQEIGEVFTNGDGETILWFSLYKNDKSVNPAEWIYKM</sequence>
<dbReference type="EMBL" id="FORM01000001">
    <property type="protein sequence ID" value="SFI63558.1"/>
    <property type="molecule type" value="Genomic_DNA"/>
</dbReference>
<dbReference type="InterPro" id="IPR011055">
    <property type="entry name" value="Dup_hybrid_motif"/>
</dbReference>
<keyword evidence="1 3" id="KW-0732">Signal</keyword>
<dbReference type="AlphaFoldDB" id="A0A1I3JU68"/>
<evidence type="ECO:0000256" key="1">
    <source>
        <dbReference type="ARBA" id="ARBA00022729"/>
    </source>
</evidence>
<feature type="signal peptide" evidence="3">
    <location>
        <begin position="1"/>
        <end position="23"/>
    </location>
</feature>
<dbReference type="Proteomes" id="UP000199559">
    <property type="component" value="Unassembled WGS sequence"/>
</dbReference>
<name>A0A1I3JU68_9FLAO</name>
<feature type="coiled-coil region" evidence="2">
    <location>
        <begin position="91"/>
        <end position="118"/>
    </location>
</feature>
<dbReference type="SUPFAM" id="SSF51261">
    <property type="entry name" value="Duplicated hybrid motif"/>
    <property type="match status" value="1"/>
</dbReference>
<dbReference type="STRING" id="1144750.SAMN05443431_101546"/>
<dbReference type="InterPro" id="IPR050570">
    <property type="entry name" value="Cell_wall_metabolism_enzyme"/>
</dbReference>
<proteinExistence type="predicted"/>
<gene>
    <name evidence="5" type="ORF">SAMN05443431_101546</name>
</gene>
<evidence type="ECO:0000256" key="3">
    <source>
        <dbReference type="SAM" id="SignalP"/>
    </source>
</evidence>
<keyword evidence="6" id="KW-1185">Reference proteome</keyword>
<dbReference type="GO" id="GO:0004222">
    <property type="term" value="F:metalloendopeptidase activity"/>
    <property type="evidence" value="ECO:0007669"/>
    <property type="project" value="TreeGrafter"/>
</dbReference>
<dbReference type="Gene3D" id="6.10.250.3150">
    <property type="match status" value="1"/>
</dbReference>
<keyword evidence="2" id="KW-0175">Coiled coil</keyword>
<dbReference type="RefSeq" id="WP_090837259.1">
    <property type="nucleotide sequence ID" value="NZ_FORM01000001.1"/>
</dbReference>
<reference evidence="6" key="1">
    <citation type="submission" date="2016-10" db="EMBL/GenBank/DDBJ databases">
        <authorList>
            <person name="Varghese N."/>
            <person name="Submissions S."/>
        </authorList>
    </citation>
    <scope>NUCLEOTIDE SEQUENCE [LARGE SCALE GENOMIC DNA]</scope>
    <source>
        <strain evidence="6">DSM 28881</strain>
    </source>
</reference>
<feature type="coiled-coil region" evidence="2">
    <location>
        <begin position="21"/>
        <end position="48"/>
    </location>
</feature>
<feature type="chain" id="PRO_5011487313" evidence="3">
    <location>
        <begin position="24"/>
        <end position="410"/>
    </location>
</feature>
<accession>A0A1I3JU68</accession>
<protein>
    <submittedName>
        <fullName evidence="5">Septal ring factor EnvC, activator of murein hydrolases AmiA and AmiB</fullName>
    </submittedName>
</protein>
<dbReference type="Pfam" id="PF01551">
    <property type="entry name" value="Peptidase_M23"/>
    <property type="match status" value="1"/>
</dbReference>
<keyword evidence="5" id="KW-0378">Hydrolase</keyword>
<evidence type="ECO:0000259" key="4">
    <source>
        <dbReference type="Pfam" id="PF01551"/>
    </source>
</evidence>